<organism evidence="1 2">
    <name type="scientific">Lactiplantibacillus plantarum</name>
    <name type="common">Lactobacillus plantarum</name>
    <dbReference type="NCBI Taxonomy" id="1590"/>
    <lineage>
        <taxon>Bacteria</taxon>
        <taxon>Bacillati</taxon>
        <taxon>Bacillota</taxon>
        <taxon>Bacilli</taxon>
        <taxon>Lactobacillales</taxon>
        <taxon>Lactobacillaceae</taxon>
        <taxon>Lactiplantibacillus</taxon>
    </lineage>
</organism>
<evidence type="ECO:0000313" key="2">
    <source>
        <dbReference type="Proteomes" id="UP000076882"/>
    </source>
</evidence>
<proteinExistence type="predicted"/>
<dbReference type="EMBL" id="LUXM01000018">
    <property type="protein sequence ID" value="KZU96604.1"/>
    <property type="molecule type" value="Genomic_DNA"/>
</dbReference>
<protein>
    <submittedName>
        <fullName evidence="1">Uncharacterized protein</fullName>
    </submittedName>
</protein>
<gene>
    <name evidence="1" type="ORF">Lp19_0580</name>
</gene>
<accession>A0A162G6E3</accession>
<dbReference type="AlphaFoldDB" id="A0A162G6E3"/>
<comment type="caution">
    <text evidence="1">The sequence shown here is derived from an EMBL/GenBank/DDBJ whole genome shotgun (WGS) entry which is preliminary data.</text>
</comment>
<dbReference type="Proteomes" id="UP000076882">
    <property type="component" value="Unassembled WGS sequence"/>
</dbReference>
<reference evidence="1 2" key="1">
    <citation type="submission" date="2016-03" db="EMBL/GenBank/DDBJ databases">
        <title>Comparative genomics of 54 Lactobacillus plantarum strains reveals genomic uncoupling from niche constraints.</title>
        <authorList>
            <person name="Martino M.E."/>
        </authorList>
    </citation>
    <scope>NUCLEOTIDE SEQUENCE [LARGE SCALE GENOMIC DNA]</scope>
    <source>
        <strain evidence="1 2">19.1</strain>
    </source>
</reference>
<evidence type="ECO:0000313" key="1">
    <source>
        <dbReference type="EMBL" id="KZU96604.1"/>
    </source>
</evidence>
<sequence>MHVLLAGISTVARKKGAASKPATSFLNHALSNDRQPLDWLRTGRPLTMNA</sequence>
<name>A0A162G6E3_LACPN</name>